<gene>
    <name evidence="5" type="ORF">HNQ59_001962</name>
</gene>
<dbReference type="CDD" id="cd03034">
    <property type="entry name" value="ArsC_ArsC"/>
    <property type="match status" value="1"/>
</dbReference>
<comment type="similarity">
    <text evidence="1 3 4">Belongs to the ArsC family.</text>
</comment>
<dbReference type="PANTHER" id="PTHR30041">
    <property type="entry name" value="ARSENATE REDUCTASE"/>
    <property type="match status" value="1"/>
</dbReference>
<keyword evidence="2 4" id="KW-0560">Oxidoreductase</keyword>
<evidence type="ECO:0000256" key="3">
    <source>
        <dbReference type="PROSITE-ProRule" id="PRU01282"/>
    </source>
</evidence>
<dbReference type="SUPFAM" id="SSF52833">
    <property type="entry name" value="Thioredoxin-like"/>
    <property type="match status" value="1"/>
</dbReference>
<dbReference type="PANTHER" id="PTHR30041:SF4">
    <property type="entry name" value="ARSENATE REDUCTASE"/>
    <property type="match status" value="1"/>
</dbReference>
<evidence type="ECO:0000256" key="2">
    <source>
        <dbReference type="ARBA" id="ARBA00023002"/>
    </source>
</evidence>
<evidence type="ECO:0000256" key="1">
    <source>
        <dbReference type="ARBA" id="ARBA00007198"/>
    </source>
</evidence>
<dbReference type="GO" id="GO:0008794">
    <property type="term" value="F:arsenate reductase (glutaredoxin) activity"/>
    <property type="evidence" value="ECO:0007669"/>
    <property type="project" value="UniProtKB-UniRule"/>
</dbReference>
<comment type="caution">
    <text evidence="5">The sequence shown here is derived from an EMBL/GenBank/DDBJ whole genome shotgun (WGS) entry which is preliminary data.</text>
</comment>
<keyword evidence="6" id="KW-1185">Reference proteome</keyword>
<name>A0A840MU04_9PROT</name>
<dbReference type="NCBIfam" id="TIGR00014">
    <property type="entry name" value="arsC"/>
    <property type="match status" value="1"/>
</dbReference>
<dbReference type="AlphaFoldDB" id="A0A840MU04"/>
<dbReference type="Gene3D" id="3.40.30.10">
    <property type="entry name" value="Glutaredoxin"/>
    <property type="match status" value="1"/>
</dbReference>
<evidence type="ECO:0000256" key="4">
    <source>
        <dbReference type="RuleBase" id="RU362029"/>
    </source>
</evidence>
<dbReference type="EC" id="1.20.4.1" evidence="4"/>
<dbReference type="EMBL" id="JACHHY010000010">
    <property type="protein sequence ID" value="MBB5018671.1"/>
    <property type="molecule type" value="Genomic_DNA"/>
</dbReference>
<protein>
    <recommendedName>
        <fullName evidence="4">Arsenate reductase</fullName>
        <ecNumber evidence="4">1.20.4.1</ecNumber>
    </recommendedName>
</protein>
<proteinExistence type="inferred from homology"/>
<dbReference type="Proteomes" id="UP000575898">
    <property type="component" value="Unassembled WGS sequence"/>
</dbReference>
<sequence length="126" mass="13807">MMKARIYHNPRCSKSRQAIDILTQAGCQIETIEYLVTPPSIEELDNLLTLLGLPPQELMRQDEAPYQALGLGDASLSRETLITAMAANPILIQRPIVVIGNQAIIARPPERLATWLTSIDATAGES</sequence>
<dbReference type="RefSeq" id="WP_184038299.1">
    <property type="nucleotide sequence ID" value="NZ_JACHHY010000010.1"/>
</dbReference>
<dbReference type="InterPro" id="IPR036249">
    <property type="entry name" value="Thioredoxin-like_sf"/>
</dbReference>
<accession>A0A840MU04</accession>
<organism evidence="5 6">
    <name type="scientific">Chitinivorax tropicus</name>
    <dbReference type="NCBI Taxonomy" id="714531"/>
    <lineage>
        <taxon>Bacteria</taxon>
        <taxon>Pseudomonadati</taxon>
        <taxon>Pseudomonadota</taxon>
        <taxon>Betaproteobacteria</taxon>
        <taxon>Chitinivorax</taxon>
    </lineage>
</organism>
<evidence type="ECO:0000313" key="6">
    <source>
        <dbReference type="Proteomes" id="UP000575898"/>
    </source>
</evidence>
<dbReference type="PROSITE" id="PS51353">
    <property type="entry name" value="ARSC"/>
    <property type="match status" value="1"/>
</dbReference>
<dbReference type="InterPro" id="IPR006659">
    <property type="entry name" value="Arsenate_reductase"/>
</dbReference>
<dbReference type="InterPro" id="IPR006660">
    <property type="entry name" value="Arsenate_reductase-like"/>
</dbReference>
<comment type="catalytic activity">
    <reaction evidence="4">
        <text>[glutaredoxin]-dithiol + arsenate + glutathione + H(+) = glutathionyl-S-S-[glutaredoxin] + arsenite + H2O</text>
        <dbReference type="Rhea" id="RHEA:22016"/>
        <dbReference type="Rhea" id="RHEA-COMP:10729"/>
        <dbReference type="Rhea" id="RHEA-COMP:17668"/>
        <dbReference type="ChEBI" id="CHEBI:15377"/>
        <dbReference type="ChEBI" id="CHEBI:15378"/>
        <dbReference type="ChEBI" id="CHEBI:29242"/>
        <dbReference type="ChEBI" id="CHEBI:29950"/>
        <dbReference type="ChEBI" id="CHEBI:48597"/>
        <dbReference type="ChEBI" id="CHEBI:57925"/>
        <dbReference type="ChEBI" id="CHEBI:146199"/>
        <dbReference type="EC" id="1.20.4.1"/>
    </reaction>
</comment>
<evidence type="ECO:0000313" key="5">
    <source>
        <dbReference type="EMBL" id="MBB5018671.1"/>
    </source>
</evidence>
<dbReference type="Pfam" id="PF03960">
    <property type="entry name" value="ArsC"/>
    <property type="match status" value="1"/>
</dbReference>
<reference evidence="5 6" key="1">
    <citation type="submission" date="2020-08" db="EMBL/GenBank/DDBJ databases">
        <title>Genomic Encyclopedia of Type Strains, Phase IV (KMG-IV): sequencing the most valuable type-strain genomes for metagenomic binning, comparative biology and taxonomic classification.</title>
        <authorList>
            <person name="Goeker M."/>
        </authorList>
    </citation>
    <scope>NUCLEOTIDE SEQUENCE [LARGE SCALE GENOMIC DNA]</scope>
    <source>
        <strain evidence="5 6">DSM 27165</strain>
    </source>
</reference>